<dbReference type="Proteomes" id="UP001163726">
    <property type="component" value="Chromosome"/>
</dbReference>
<keyword evidence="2" id="KW-1185">Reference proteome</keyword>
<dbReference type="Gene3D" id="3.40.50.2300">
    <property type="match status" value="1"/>
</dbReference>
<dbReference type="EMBL" id="CP109965">
    <property type="protein sequence ID" value="WAJ69142.1"/>
    <property type="molecule type" value="Genomic_DNA"/>
</dbReference>
<reference evidence="1" key="1">
    <citation type="submission" date="2022-10" db="EMBL/GenBank/DDBJ databases">
        <title>Catenovulum adriacola sp. nov. isolated in the Harbour of Susak.</title>
        <authorList>
            <person name="Schoch T."/>
            <person name="Reich S.J."/>
            <person name="Stoeferle S."/>
            <person name="Flaiz M."/>
            <person name="Kazda M."/>
            <person name="Riedel C.U."/>
            <person name="Duerre P."/>
        </authorList>
    </citation>
    <scope>NUCLEOTIDE SEQUENCE</scope>
    <source>
        <strain evidence="1">TS8</strain>
    </source>
</reference>
<sequence length="330" mass="38360">MMPFLTLRKAVNCHFMRVAIGCFFLYLLPLQSVIAQTSLMANPQTLKQVQQKLKNKHQHSKKTVALYFPPKQFSKSMFEYTQVMLSPEYELQSYQPDLPDDTLVIITGYDKAYRFIANKYQHDAIVLGVSSQQQIMLEEARCIQLKHCAVWLYLNNQASPLRVKALQEHFFKTKRLGIATIDWPMLPVWQKTLPDLSWVEGSQQDKPFNVMKKSVEEADVFVLLPDRYMINNTTVRAILQYLYRQKIPTIGYSNSSHVAGSLLSSYANYTQSLLSVKYYLSQPQSNWPKSSYVCYQSYYYNERLARSLGVNISVEKLNQLSEQLDDMCYQ</sequence>
<evidence type="ECO:0008006" key="3">
    <source>
        <dbReference type="Google" id="ProtNLM"/>
    </source>
</evidence>
<proteinExistence type="predicted"/>
<organism evidence="1 2">
    <name type="scientific">Catenovulum adriaticum</name>
    <dbReference type="NCBI Taxonomy" id="2984846"/>
    <lineage>
        <taxon>Bacteria</taxon>
        <taxon>Pseudomonadati</taxon>
        <taxon>Pseudomonadota</taxon>
        <taxon>Gammaproteobacteria</taxon>
        <taxon>Alteromonadales</taxon>
        <taxon>Alteromonadaceae</taxon>
        <taxon>Catenovulum</taxon>
    </lineage>
</organism>
<protein>
    <recommendedName>
        <fullName evidence="3">ABC transporter substrate binding protein</fullName>
    </recommendedName>
</protein>
<evidence type="ECO:0000313" key="2">
    <source>
        <dbReference type="Proteomes" id="UP001163726"/>
    </source>
</evidence>
<dbReference type="RefSeq" id="WP_268073334.1">
    <property type="nucleotide sequence ID" value="NZ_CP109965.1"/>
</dbReference>
<accession>A0ABY7AHP8</accession>
<gene>
    <name evidence="1" type="ORF">OLW01_08055</name>
</gene>
<evidence type="ECO:0000313" key="1">
    <source>
        <dbReference type="EMBL" id="WAJ69142.1"/>
    </source>
</evidence>
<name>A0ABY7AHP8_9ALTE</name>